<feature type="compositionally biased region" description="Basic and acidic residues" evidence="1">
    <location>
        <begin position="130"/>
        <end position="146"/>
    </location>
</feature>
<proteinExistence type="predicted"/>
<dbReference type="AlphaFoldDB" id="A0A5B6VZ34"/>
<accession>A0A5B6VZ34</accession>
<evidence type="ECO:0000313" key="2">
    <source>
        <dbReference type="EMBL" id="KAA3474343.1"/>
    </source>
</evidence>
<reference evidence="3" key="1">
    <citation type="journal article" date="2019" name="Plant Biotechnol. J.">
        <title>Genome sequencing of the Australian wild diploid species Gossypium australe highlights disease resistance and delayed gland morphogenesis.</title>
        <authorList>
            <person name="Cai Y."/>
            <person name="Cai X."/>
            <person name="Wang Q."/>
            <person name="Wang P."/>
            <person name="Zhang Y."/>
            <person name="Cai C."/>
            <person name="Xu Y."/>
            <person name="Wang K."/>
            <person name="Zhou Z."/>
            <person name="Wang C."/>
            <person name="Geng S."/>
            <person name="Li B."/>
            <person name="Dong Q."/>
            <person name="Hou Y."/>
            <person name="Wang H."/>
            <person name="Ai P."/>
            <person name="Liu Z."/>
            <person name="Yi F."/>
            <person name="Sun M."/>
            <person name="An G."/>
            <person name="Cheng J."/>
            <person name="Zhang Y."/>
            <person name="Shi Q."/>
            <person name="Xie Y."/>
            <person name="Shi X."/>
            <person name="Chang Y."/>
            <person name="Huang F."/>
            <person name="Chen Y."/>
            <person name="Hong S."/>
            <person name="Mi L."/>
            <person name="Sun Q."/>
            <person name="Zhang L."/>
            <person name="Zhou B."/>
            <person name="Peng R."/>
            <person name="Zhang X."/>
            <person name="Liu F."/>
        </authorList>
    </citation>
    <scope>NUCLEOTIDE SEQUENCE [LARGE SCALE GENOMIC DNA]</scope>
    <source>
        <strain evidence="3">cv. PA1801</strain>
    </source>
</reference>
<dbReference type="PANTHER" id="PTHR34482:SF36">
    <property type="entry name" value="RETROTRANSPOSON GAG DOMAIN-CONTAINING PROTEIN"/>
    <property type="match status" value="1"/>
</dbReference>
<sequence>MTYCPSGVTGFASTVAEYWLKVTECIMNDIDCTPAQKLMGAVSLLRDEAYQWWVPSPNRSLGISSKVPSRGERSVAKFMRLSRYACSLVPNDYESIIAFEEGLKYDLRGASFAALIDKAKIAEEVKCIERERRDKEKGQSKLKRDSSPSSSIQRPKKRARFNGPLRTEAPAASTEIQT</sequence>
<evidence type="ECO:0000256" key="1">
    <source>
        <dbReference type="SAM" id="MobiDB-lite"/>
    </source>
</evidence>
<dbReference type="OrthoDB" id="2272416at2759"/>
<name>A0A5B6VZ34_9ROSI</name>
<dbReference type="EMBL" id="SMMG02000005">
    <property type="protein sequence ID" value="KAA3474343.1"/>
    <property type="molecule type" value="Genomic_DNA"/>
</dbReference>
<comment type="caution">
    <text evidence="2">The sequence shown here is derived from an EMBL/GenBank/DDBJ whole genome shotgun (WGS) entry which is preliminary data.</text>
</comment>
<dbReference type="PANTHER" id="PTHR34482">
    <property type="entry name" value="DNA DAMAGE-INDUCIBLE PROTEIN 1-LIKE"/>
    <property type="match status" value="1"/>
</dbReference>
<organism evidence="2 3">
    <name type="scientific">Gossypium australe</name>
    <dbReference type="NCBI Taxonomy" id="47621"/>
    <lineage>
        <taxon>Eukaryota</taxon>
        <taxon>Viridiplantae</taxon>
        <taxon>Streptophyta</taxon>
        <taxon>Embryophyta</taxon>
        <taxon>Tracheophyta</taxon>
        <taxon>Spermatophyta</taxon>
        <taxon>Magnoliopsida</taxon>
        <taxon>eudicotyledons</taxon>
        <taxon>Gunneridae</taxon>
        <taxon>Pentapetalae</taxon>
        <taxon>rosids</taxon>
        <taxon>malvids</taxon>
        <taxon>Malvales</taxon>
        <taxon>Malvaceae</taxon>
        <taxon>Malvoideae</taxon>
        <taxon>Gossypium</taxon>
    </lineage>
</organism>
<evidence type="ECO:0000313" key="3">
    <source>
        <dbReference type="Proteomes" id="UP000325315"/>
    </source>
</evidence>
<protein>
    <submittedName>
        <fullName evidence="2">1-phosphatidylinositol-4,5-bisphosphate phosphodiesterase beta-2</fullName>
    </submittedName>
</protein>
<keyword evidence="3" id="KW-1185">Reference proteome</keyword>
<feature type="region of interest" description="Disordered" evidence="1">
    <location>
        <begin position="130"/>
        <end position="178"/>
    </location>
</feature>
<gene>
    <name evidence="2" type="ORF">EPI10_024639</name>
</gene>
<dbReference type="Proteomes" id="UP000325315">
    <property type="component" value="Unassembled WGS sequence"/>
</dbReference>